<name>A0A0P7AY27_9FLAO</name>
<evidence type="ECO:0000313" key="2">
    <source>
        <dbReference type="EMBL" id="KPM33745.1"/>
    </source>
</evidence>
<dbReference type="AlphaFoldDB" id="A0A0P7AY27"/>
<feature type="chain" id="PRO_5006135190" description="DUF4252 domain-containing protein" evidence="1">
    <location>
        <begin position="21"/>
        <end position="179"/>
    </location>
</feature>
<dbReference type="InterPro" id="IPR025348">
    <property type="entry name" value="DUF4252"/>
</dbReference>
<organism evidence="2 3">
    <name type="scientific">Croceitalea dokdonensis DOKDO 023</name>
    <dbReference type="NCBI Taxonomy" id="1300341"/>
    <lineage>
        <taxon>Bacteria</taxon>
        <taxon>Pseudomonadati</taxon>
        <taxon>Bacteroidota</taxon>
        <taxon>Flavobacteriia</taxon>
        <taxon>Flavobacteriales</taxon>
        <taxon>Flavobacteriaceae</taxon>
        <taxon>Croceitalea</taxon>
    </lineage>
</organism>
<evidence type="ECO:0000313" key="3">
    <source>
        <dbReference type="Proteomes" id="UP000050280"/>
    </source>
</evidence>
<feature type="signal peptide" evidence="1">
    <location>
        <begin position="1"/>
        <end position="20"/>
    </location>
</feature>
<dbReference type="PATRIC" id="fig|1300341.3.peg.643"/>
<dbReference type="Proteomes" id="UP000050280">
    <property type="component" value="Unassembled WGS sequence"/>
</dbReference>
<keyword evidence="3" id="KW-1185">Reference proteome</keyword>
<evidence type="ECO:0000256" key="1">
    <source>
        <dbReference type="SAM" id="SignalP"/>
    </source>
</evidence>
<gene>
    <name evidence="2" type="ORF">I595_651</name>
</gene>
<protein>
    <recommendedName>
        <fullName evidence="4">DUF4252 domain-containing protein</fullName>
    </recommendedName>
</protein>
<dbReference type="OrthoDB" id="1143555at2"/>
<dbReference type="Pfam" id="PF14060">
    <property type="entry name" value="DUF4252"/>
    <property type="match status" value="1"/>
</dbReference>
<reference evidence="2 3" key="1">
    <citation type="submission" date="2015-09" db="EMBL/GenBank/DDBJ databases">
        <title>Genome sequence of the marine flavobacterium Croceitalea dokdonensis DOKDO 023 that contains proton- and sodium-pumping rhodopsins.</title>
        <authorList>
            <person name="Kwon S.-K."/>
            <person name="Lee H.K."/>
            <person name="Kwak M.-J."/>
            <person name="Kim J.F."/>
        </authorList>
    </citation>
    <scope>NUCLEOTIDE SEQUENCE [LARGE SCALE GENOMIC DNA]</scope>
    <source>
        <strain evidence="2 3">DOKDO 023</strain>
    </source>
</reference>
<dbReference type="STRING" id="1300341.I595_651"/>
<keyword evidence="1" id="KW-0732">Signal</keyword>
<proteinExistence type="predicted"/>
<dbReference type="EMBL" id="LDJX01000001">
    <property type="protein sequence ID" value="KPM33745.1"/>
    <property type="molecule type" value="Genomic_DNA"/>
</dbReference>
<sequence length="179" mass="20096">MKNSIKIVLLTVLLCLGACASQQSLQEYYIDNKENSNFISLDVPASILKIESNQLNATQQEALESLRKFNLLAFKMTDANKEEYTLERAKVKQILRDDDFVELMKINTQYGKGVIKYLGEDNAIDEVIIYGDSDDKGFALIRVLGRDMNPAHIVQLIQALQQSDFDGEGLGEIGEFLKG</sequence>
<evidence type="ECO:0008006" key="4">
    <source>
        <dbReference type="Google" id="ProtNLM"/>
    </source>
</evidence>
<accession>A0A0P7AY27</accession>
<dbReference type="RefSeq" id="WP_054557885.1">
    <property type="nucleotide sequence ID" value="NZ_LDJX01000001.1"/>
</dbReference>
<comment type="caution">
    <text evidence="2">The sequence shown here is derived from an EMBL/GenBank/DDBJ whole genome shotgun (WGS) entry which is preliminary data.</text>
</comment>